<evidence type="ECO:0000256" key="7">
    <source>
        <dbReference type="ARBA" id="ARBA00023033"/>
    </source>
</evidence>
<keyword evidence="7 9" id="KW-0503">Monooxygenase</keyword>
<dbReference type="PANTHER" id="PTHR43876:SF7">
    <property type="entry name" value="UBIQUINONE BIOSYNTHESIS MONOOXYGENASE COQ6, MITOCHONDRIAL"/>
    <property type="match status" value="1"/>
</dbReference>
<keyword evidence="6" id="KW-0560">Oxidoreductase</keyword>
<dbReference type="InterPro" id="IPR010971">
    <property type="entry name" value="UbiH/COQ6"/>
</dbReference>
<dbReference type="EMBL" id="JAMFLX010000012">
    <property type="protein sequence ID" value="MCL6270286.1"/>
    <property type="molecule type" value="Genomic_DNA"/>
</dbReference>
<sequence length="411" mass="45582">MGREFDIIVLGGGISGAAMALALADTPLSVALVDTSALEPVEHDGTFDARVSALTEASRHLLNNLGAWERMVEQRVSPYYGMEVWDAAGTGTIKFSARELAVSRLGHIVENNVTRGALLEKLATTSVHMMGGLEVQGLKKKGDQVELKLWDKSLLHARLVIAADGANSRARGWASIPMREWDYLHHAIVTTVETEKPHKDTAWQVFQHTGPLAFLPLPSENGRNYCSIVWSQIPDEARRLMGLPDEEFCELLEQTIEGKLGRILSCEKRHKFPLRQRHARQYHRGHVVLVGDAAHTIHPLAGQGANLGLLDVASLAGEIKRACERDEDFASKMVLDRYQRSREGHNLAMAGIMEGLQRIFDSDNMLFSWLRNTGLNIVDHLPVLKQEIVTRAMGIKGEIPELARGRKVSVH</sequence>
<dbReference type="Proteomes" id="UP001203338">
    <property type="component" value="Unassembled WGS sequence"/>
</dbReference>
<evidence type="ECO:0000256" key="1">
    <source>
        <dbReference type="ARBA" id="ARBA00001974"/>
    </source>
</evidence>
<gene>
    <name evidence="9" type="ORF">M3P05_10170</name>
</gene>
<evidence type="ECO:0000256" key="3">
    <source>
        <dbReference type="ARBA" id="ARBA00005349"/>
    </source>
</evidence>
<dbReference type="Gene3D" id="3.50.50.60">
    <property type="entry name" value="FAD/NAD(P)-binding domain"/>
    <property type="match status" value="2"/>
</dbReference>
<name>A0ABT0PGC1_9GAMM</name>
<dbReference type="InterPro" id="IPR036188">
    <property type="entry name" value="FAD/NAD-bd_sf"/>
</dbReference>
<comment type="caution">
    <text evidence="9">The sequence shown here is derived from an EMBL/GenBank/DDBJ whole genome shotgun (WGS) entry which is preliminary data.</text>
</comment>
<comment type="pathway">
    <text evidence="2">Cofactor biosynthesis; ubiquinone biosynthesis.</text>
</comment>
<keyword evidence="10" id="KW-1185">Reference proteome</keyword>
<proteinExistence type="inferred from homology"/>
<dbReference type="GO" id="GO:0004497">
    <property type="term" value="F:monooxygenase activity"/>
    <property type="evidence" value="ECO:0007669"/>
    <property type="project" value="UniProtKB-KW"/>
</dbReference>
<evidence type="ECO:0000259" key="8">
    <source>
        <dbReference type="Pfam" id="PF01494"/>
    </source>
</evidence>
<dbReference type="RefSeq" id="WP_249699472.1">
    <property type="nucleotide sequence ID" value="NZ_JAMFLX010000012.1"/>
</dbReference>
<protein>
    <submittedName>
        <fullName evidence="9">FAD-dependent monooxygenase</fullName>
    </submittedName>
</protein>
<evidence type="ECO:0000256" key="4">
    <source>
        <dbReference type="ARBA" id="ARBA00022630"/>
    </source>
</evidence>
<dbReference type="InterPro" id="IPR018168">
    <property type="entry name" value="Ubi_Hdrlase_CS"/>
</dbReference>
<dbReference type="Pfam" id="PF01494">
    <property type="entry name" value="FAD_binding_3"/>
    <property type="match status" value="1"/>
</dbReference>
<dbReference type="InterPro" id="IPR002938">
    <property type="entry name" value="FAD-bd"/>
</dbReference>
<evidence type="ECO:0000313" key="9">
    <source>
        <dbReference type="EMBL" id="MCL6270286.1"/>
    </source>
</evidence>
<dbReference type="PANTHER" id="PTHR43876">
    <property type="entry name" value="UBIQUINONE BIOSYNTHESIS MONOOXYGENASE COQ6, MITOCHONDRIAL"/>
    <property type="match status" value="1"/>
</dbReference>
<evidence type="ECO:0000256" key="2">
    <source>
        <dbReference type="ARBA" id="ARBA00004749"/>
    </source>
</evidence>
<dbReference type="NCBIfam" id="TIGR01988">
    <property type="entry name" value="Ubi-OHases"/>
    <property type="match status" value="1"/>
</dbReference>
<evidence type="ECO:0000256" key="6">
    <source>
        <dbReference type="ARBA" id="ARBA00023002"/>
    </source>
</evidence>
<evidence type="ECO:0000256" key="5">
    <source>
        <dbReference type="ARBA" id="ARBA00022827"/>
    </source>
</evidence>
<dbReference type="PROSITE" id="PS01304">
    <property type="entry name" value="UBIH"/>
    <property type="match status" value="1"/>
</dbReference>
<keyword evidence="5" id="KW-0274">FAD</keyword>
<feature type="domain" description="FAD-binding" evidence="8">
    <location>
        <begin position="5"/>
        <end position="344"/>
    </location>
</feature>
<evidence type="ECO:0000313" key="10">
    <source>
        <dbReference type="Proteomes" id="UP001203338"/>
    </source>
</evidence>
<comment type="similarity">
    <text evidence="3">Belongs to the UbiH/COQ6 family.</text>
</comment>
<keyword evidence="4" id="KW-0285">Flavoprotein</keyword>
<organism evidence="9 10">
    <name type="scientific">Parendozoicomonas callyspongiae</name>
    <dbReference type="NCBI Taxonomy" id="2942213"/>
    <lineage>
        <taxon>Bacteria</taxon>
        <taxon>Pseudomonadati</taxon>
        <taxon>Pseudomonadota</taxon>
        <taxon>Gammaproteobacteria</taxon>
        <taxon>Oceanospirillales</taxon>
        <taxon>Endozoicomonadaceae</taxon>
        <taxon>Parendozoicomonas</taxon>
    </lineage>
</organism>
<dbReference type="SUPFAM" id="SSF51905">
    <property type="entry name" value="FAD/NAD(P)-binding domain"/>
    <property type="match status" value="1"/>
</dbReference>
<comment type="cofactor">
    <cofactor evidence="1">
        <name>FAD</name>
        <dbReference type="ChEBI" id="CHEBI:57692"/>
    </cofactor>
</comment>
<accession>A0ABT0PGC1</accession>
<dbReference type="PRINTS" id="PR00420">
    <property type="entry name" value="RNGMNOXGNASE"/>
</dbReference>
<reference evidence="9 10" key="1">
    <citation type="submission" date="2022-05" db="EMBL/GenBank/DDBJ databases">
        <authorList>
            <person name="Park J.-S."/>
        </authorList>
    </citation>
    <scope>NUCLEOTIDE SEQUENCE [LARGE SCALE GENOMIC DNA]</scope>
    <source>
        <strain evidence="9 10">2012CJ34-2</strain>
    </source>
</reference>
<dbReference type="InterPro" id="IPR051205">
    <property type="entry name" value="UbiH/COQ6_monooxygenase"/>
</dbReference>